<protein>
    <recommendedName>
        <fullName evidence="2">DNA-binding protein</fullName>
    </recommendedName>
</protein>
<organism evidence="1">
    <name type="scientific">mine drainage metagenome</name>
    <dbReference type="NCBI Taxonomy" id="410659"/>
    <lineage>
        <taxon>unclassified sequences</taxon>
        <taxon>metagenomes</taxon>
        <taxon>ecological metagenomes</taxon>
    </lineage>
</organism>
<reference evidence="1" key="1">
    <citation type="submission" date="2016-10" db="EMBL/GenBank/DDBJ databases">
        <title>Sequence of Gallionella enrichment culture.</title>
        <authorList>
            <person name="Poehlein A."/>
            <person name="Muehling M."/>
            <person name="Daniel R."/>
        </authorList>
    </citation>
    <scope>NUCLEOTIDE SEQUENCE</scope>
</reference>
<gene>
    <name evidence="1" type="ORF">GALL_447190</name>
</gene>
<accession>A0A1J5PR63</accession>
<proteinExistence type="predicted"/>
<sequence>MKSNASKIEQHAQSLHEDEVLGSCTRVEHLTDRKSATIVGTISSLIVRPSVGVRSLEAEVEDGTGHVVVVWLGRRRIVGVVPGADIEITGLMSRDVKGWRTFNPTYRLLSVSR</sequence>
<dbReference type="EMBL" id="MLJW01002794">
    <property type="protein sequence ID" value="OIQ73642.1"/>
    <property type="molecule type" value="Genomic_DNA"/>
</dbReference>
<name>A0A1J5PR63_9ZZZZ</name>
<dbReference type="AlphaFoldDB" id="A0A1J5PR63"/>
<evidence type="ECO:0000313" key="1">
    <source>
        <dbReference type="EMBL" id="OIQ73642.1"/>
    </source>
</evidence>
<dbReference type="Gene3D" id="2.40.50.140">
    <property type="entry name" value="Nucleic acid-binding proteins"/>
    <property type="match status" value="1"/>
</dbReference>
<dbReference type="InterPro" id="IPR012340">
    <property type="entry name" value="NA-bd_OB-fold"/>
</dbReference>
<comment type="caution">
    <text evidence="1">The sequence shown here is derived from an EMBL/GenBank/DDBJ whole genome shotgun (WGS) entry which is preliminary data.</text>
</comment>
<evidence type="ECO:0008006" key="2">
    <source>
        <dbReference type="Google" id="ProtNLM"/>
    </source>
</evidence>